<organism evidence="3 4">
    <name type="scientific">Orbilia brochopaga</name>
    <dbReference type="NCBI Taxonomy" id="3140254"/>
    <lineage>
        <taxon>Eukaryota</taxon>
        <taxon>Fungi</taxon>
        <taxon>Dikarya</taxon>
        <taxon>Ascomycota</taxon>
        <taxon>Pezizomycotina</taxon>
        <taxon>Orbiliomycetes</taxon>
        <taxon>Orbiliales</taxon>
        <taxon>Orbiliaceae</taxon>
        <taxon>Orbilia</taxon>
    </lineage>
</organism>
<evidence type="ECO:0000313" key="4">
    <source>
        <dbReference type="Proteomes" id="UP001375240"/>
    </source>
</evidence>
<feature type="domain" description="DnaJ homologue subfamily C member 28 conserved" evidence="2">
    <location>
        <begin position="272"/>
        <end position="340"/>
    </location>
</feature>
<reference evidence="3 4" key="1">
    <citation type="submission" date="2019-10" db="EMBL/GenBank/DDBJ databases">
        <authorList>
            <person name="Palmer J.M."/>
        </authorList>
    </citation>
    <scope>NUCLEOTIDE SEQUENCE [LARGE SCALE GENOMIC DNA]</scope>
    <source>
        <strain evidence="3 4">TWF696</strain>
    </source>
</reference>
<feature type="region of interest" description="Disordered" evidence="1">
    <location>
        <begin position="57"/>
        <end position="80"/>
    </location>
</feature>
<dbReference type="PANTHER" id="PTHR39394">
    <property type="entry name" value="YALI0E31793P"/>
    <property type="match status" value="1"/>
</dbReference>
<dbReference type="Pfam" id="PF09350">
    <property type="entry name" value="DJC28_CD"/>
    <property type="match status" value="1"/>
</dbReference>
<keyword evidence="4" id="KW-1185">Reference proteome</keyword>
<dbReference type="AlphaFoldDB" id="A0AAV9U126"/>
<accession>A0AAV9U126</accession>
<evidence type="ECO:0000259" key="2">
    <source>
        <dbReference type="Pfam" id="PF09350"/>
    </source>
</evidence>
<feature type="region of interest" description="Disordered" evidence="1">
    <location>
        <begin position="417"/>
        <end position="438"/>
    </location>
</feature>
<evidence type="ECO:0000313" key="3">
    <source>
        <dbReference type="EMBL" id="KAK6332754.1"/>
    </source>
</evidence>
<dbReference type="InterPro" id="IPR018961">
    <property type="entry name" value="DnaJ_homolog_subfam-C_membr-28"/>
</dbReference>
<evidence type="ECO:0000256" key="1">
    <source>
        <dbReference type="SAM" id="MobiDB-lite"/>
    </source>
</evidence>
<sequence length="564" mass="62966">MQPSFAISKLSRSLIPPSRLCPAAAQTRFLKSSLASSNSQVSRLAFARNLSQTCPNYALDSRAEKSSEPTGRDDDAKDDEGGAMRQRLEDLAEQSKLAEPRKHIRELEAQENGAASAETSAGLEALKARLADKIQAADFKSENAAAVAYAQLSDAAGKETRDTAMARPWTGAESLEDAVLRSLHESTPRLKSVPKAATSRSSMPTNLAPMRRMSKNERIVSARDRAGSYPLFKKAESELNDEEREARSRMFKERFEPGSRAMPNTVQGLAALANEKIEEAISKGLFKNLPKGPVERDHHAESPFIDTTEYLLNRMIQRQEIVPPWIEKQQELQKEVRAFRSRIRADWKRHVVRTIASWGGGPNVWIKRAEEYARAEGAVNPDPIAAYDESTKPKGRGNKWRMDGTATQIGEEITLSETAGPEPVSDVAQDPEPDTPVVPFRDSNWEKNEYPYHEVSINNINAITRSYNLQAPRVAQRPFLNLKREILSCYRDVMPSVPAEMLERANNPNYGKAQLKLGSDEDLDAGDKGLLELLSTSEKGRVYDESASKAYGFKQFWRDLFSRT</sequence>
<gene>
    <name evidence="3" type="ORF">TWF696_002776</name>
</gene>
<comment type="caution">
    <text evidence="3">The sequence shown here is derived from an EMBL/GenBank/DDBJ whole genome shotgun (WGS) entry which is preliminary data.</text>
</comment>
<dbReference type="EMBL" id="JAVHNQ010000014">
    <property type="protein sequence ID" value="KAK6332754.1"/>
    <property type="molecule type" value="Genomic_DNA"/>
</dbReference>
<feature type="compositionally biased region" description="Basic and acidic residues" evidence="1">
    <location>
        <begin position="61"/>
        <end position="80"/>
    </location>
</feature>
<proteinExistence type="predicted"/>
<feature type="region of interest" description="Disordered" evidence="1">
    <location>
        <begin position="185"/>
        <end position="207"/>
    </location>
</feature>
<dbReference type="Proteomes" id="UP001375240">
    <property type="component" value="Unassembled WGS sequence"/>
</dbReference>
<protein>
    <recommendedName>
        <fullName evidence="2">DnaJ homologue subfamily C member 28 conserved domain-containing protein</fullName>
    </recommendedName>
</protein>
<dbReference type="PANTHER" id="PTHR39394:SF1">
    <property type="entry name" value="DNAJ HOMOLOGUE SUBFAMILY C MEMBER 28 CONSERVED DOMAIN-CONTAINING PROTEIN"/>
    <property type="match status" value="1"/>
</dbReference>
<name>A0AAV9U126_9PEZI</name>